<feature type="non-terminal residue" evidence="1">
    <location>
        <position position="1"/>
    </location>
</feature>
<evidence type="ECO:0000313" key="2">
    <source>
        <dbReference type="Proteomes" id="UP000293434"/>
    </source>
</evidence>
<gene>
    <name evidence="1" type="ORF">EIG94_01185</name>
</gene>
<name>A0AB74E5W7_STAAU</name>
<proteinExistence type="predicted"/>
<sequence length="34" mass="4086">TGKRYVAIFIISKKNFLEIQIYNTRFIENILILL</sequence>
<dbReference type="EMBL" id="RQTC01000012">
    <property type="protein sequence ID" value="RZH95878.1"/>
    <property type="molecule type" value="Genomic_DNA"/>
</dbReference>
<dbReference type="Proteomes" id="UP000293434">
    <property type="component" value="Unassembled WGS sequence"/>
</dbReference>
<evidence type="ECO:0000313" key="1">
    <source>
        <dbReference type="EMBL" id="RZH95878.1"/>
    </source>
</evidence>
<accession>A0AB74E5W7</accession>
<protein>
    <submittedName>
        <fullName evidence="1">Flavin reductase family protein</fullName>
    </submittedName>
</protein>
<organism evidence="1 2">
    <name type="scientific">Staphylococcus aureus</name>
    <dbReference type="NCBI Taxonomy" id="1280"/>
    <lineage>
        <taxon>Bacteria</taxon>
        <taxon>Bacillati</taxon>
        <taxon>Bacillota</taxon>
        <taxon>Bacilli</taxon>
        <taxon>Bacillales</taxon>
        <taxon>Staphylococcaceae</taxon>
        <taxon>Staphylococcus</taxon>
    </lineage>
</organism>
<comment type="caution">
    <text evidence="1">The sequence shown here is derived from an EMBL/GenBank/DDBJ whole genome shotgun (WGS) entry which is preliminary data.</text>
</comment>
<dbReference type="AlphaFoldDB" id="A0AB74E5W7"/>
<reference evidence="1 2" key="1">
    <citation type="submission" date="2018-11" db="EMBL/GenBank/DDBJ databases">
        <title>Genomic profiling of Staphylococcus species from a Poultry farm system in KwaZulu-Natal, South Africa.</title>
        <authorList>
            <person name="Amoako D.G."/>
            <person name="Somboro A.M."/>
            <person name="Abia A.L.K."/>
            <person name="Bester L.A."/>
            <person name="Essack S.Y."/>
        </authorList>
    </citation>
    <scope>NUCLEOTIDE SEQUENCE [LARGE SCALE GENOMIC DNA]</scope>
    <source>
        <strain evidence="1 2">SA9</strain>
    </source>
</reference>